<proteinExistence type="predicted"/>
<evidence type="ECO:0000313" key="9">
    <source>
        <dbReference type="EMBL" id="EFQ82257.1"/>
    </source>
</evidence>
<evidence type="ECO:0000259" key="8">
    <source>
        <dbReference type="Pfam" id="PF13396"/>
    </source>
</evidence>
<keyword evidence="2" id="KW-1003">Cell membrane</keyword>
<feature type="transmembrane region" description="Helical" evidence="7">
    <location>
        <begin position="35"/>
        <end position="55"/>
    </location>
</feature>
<accession>E2SF13</accession>
<dbReference type="Pfam" id="PF13396">
    <property type="entry name" value="PLDc_N"/>
    <property type="match status" value="1"/>
</dbReference>
<evidence type="ECO:0000256" key="4">
    <source>
        <dbReference type="ARBA" id="ARBA00022989"/>
    </source>
</evidence>
<evidence type="ECO:0000256" key="7">
    <source>
        <dbReference type="SAM" id="Phobius"/>
    </source>
</evidence>
<keyword evidence="10" id="KW-1185">Reference proteome</keyword>
<feature type="compositionally biased region" description="Pro residues" evidence="6">
    <location>
        <begin position="62"/>
        <end position="76"/>
    </location>
</feature>
<evidence type="ECO:0000256" key="6">
    <source>
        <dbReference type="SAM" id="MobiDB-lite"/>
    </source>
</evidence>
<keyword evidence="4 7" id="KW-1133">Transmembrane helix</keyword>
<dbReference type="RefSeq" id="WP_007079620.1">
    <property type="nucleotide sequence ID" value="NZ_CM001024.1"/>
</dbReference>
<evidence type="ECO:0000256" key="2">
    <source>
        <dbReference type="ARBA" id="ARBA00022475"/>
    </source>
</evidence>
<dbReference type="GO" id="GO:0005886">
    <property type="term" value="C:plasma membrane"/>
    <property type="evidence" value="ECO:0007669"/>
    <property type="project" value="UniProtKB-SubCell"/>
</dbReference>
<gene>
    <name evidence="9" type="ORF">HMPREF0063_12622</name>
</gene>
<sequence>MGKALLVVIAVVLVVYSFFDLLATPKDRVRFAPKFVWIVLVLLVPFVGPLAWIVLGTRRIVPPPPPGRGRPGPRGPRGPDDDPDYLRGI</sequence>
<name>E2SF13_9ACTN</name>
<comment type="caution">
    <text evidence="9">The sequence shown here is derived from an EMBL/GenBank/DDBJ whole genome shotgun (WGS) entry which is preliminary data.</text>
</comment>
<feature type="region of interest" description="Disordered" evidence="6">
    <location>
        <begin position="62"/>
        <end position="89"/>
    </location>
</feature>
<dbReference type="HOGENOM" id="CLU_113604_4_2_11"/>
<dbReference type="eggNOG" id="ENOG5033A58">
    <property type="taxonomic scope" value="Bacteria"/>
</dbReference>
<evidence type="ECO:0000313" key="10">
    <source>
        <dbReference type="Proteomes" id="UP000003111"/>
    </source>
</evidence>
<feature type="domain" description="Cardiolipin synthase N-terminal" evidence="8">
    <location>
        <begin position="12"/>
        <end position="56"/>
    </location>
</feature>
<dbReference type="STRING" id="585531.HMPREF0063_12622"/>
<keyword evidence="3 7" id="KW-0812">Transmembrane</keyword>
<dbReference type="EMBL" id="ACLF03000010">
    <property type="protein sequence ID" value="EFQ82257.1"/>
    <property type="molecule type" value="Genomic_DNA"/>
</dbReference>
<organism evidence="9 10">
    <name type="scientific">Aeromicrobium marinum DSM 15272</name>
    <dbReference type="NCBI Taxonomy" id="585531"/>
    <lineage>
        <taxon>Bacteria</taxon>
        <taxon>Bacillati</taxon>
        <taxon>Actinomycetota</taxon>
        <taxon>Actinomycetes</taxon>
        <taxon>Propionibacteriales</taxon>
        <taxon>Nocardioidaceae</taxon>
        <taxon>Aeromicrobium</taxon>
    </lineage>
</organism>
<dbReference type="InterPro" id="IPR027379">
    <property type="entry name" value="CLS_N"/>
</dbReference>
<dbReference type="AlphaFoldDB" id="E2SF13"/>
<evidence type="ECO:0000256" key="1">
    <source>
        <dbReference type="ARBA" id="ARBA00004651"/>
    </source>
</evidence>
<reference evidence="9" key="1">
    <citation type="submission" date="2010-08" db="EMBL/GenBank/DDBJ databases">
        <authorList>
            <person name="Muzny D."/>
            <person name="Qin X."/>
            <person name="Buhay C."/>
            <person name="Dugan-Rocha S."/>
            <person name="Ding Y."/>
            <person name="Chen G."/>
            <person name="Hawes A."/>
            <person name="Holder M."/>
            <person name="Jhangiani S."/>
            <person name="Johnson A."/>
            <person name="Khan Z."/>
            <person name="Li Z."/>
            <person name="Liu W."/>
            <person name="Liu X."/>
            <person name="Perez L."/>
            <person name="Shen H."/>
            <person name="Wang Q."/>
            <person name="Watt J."/>
            <person name="Xi L."/>
            <person name="Xin Y."/>
            <person name="Zhou J."/>
            <person name="Deng J."/>
            <person name="Jiang H."/>
            <person name="Liu Y."/>
            <person name="Qu J."/>
            <person name="Song X.-Z."/>
            <person name="Zhang L."/>
            <person name="Villasana D."/>
            <person name="Johnson A."/>
            <person name="Liu J."/>
            <person name="Liyanage D."/>
            <person name="Lorensuhewa L."/>
            <person name="Robinson T."/>
            <person name="Song A."/>
            <person name="Song B.-B."/>
            <person name="Dinh H."/>
            <person name="Thornton R."/>
            <person name="Coyle M."/>
            <person name="Francisco L."/>
            <person name="Jackson L."/>
            <person name="Javaid M."/>
            <person name="Korchina V."/>
            <person name="Kovar C."/>
            <person name="Mata R."/>
            <person name="Mathew T."/>
            <person name="Ngo R."/>
            <person name="Nguyen L."/>
            <person name="Nguyen N."/>
            <person name="Okwuonu G."/>
            <person name="Ongeri F."/>
            <person name="Pham C."/>
            <person name="Simmons D."/>
            <person name="Wilczek-Boney K."/>
            <person name="Hale W."/>
            <person name="Jakkamsetti A."/>
            <person name="Pham P."/>
            <person name="Ruth R."/>
            <person name="San Lucas F."/>
            <person name="Warren J."/>
            <person name="Zhang J."/>
            <person name="Zhao Z."/>
            <person name="Zhou C."/>
            <person name="Zhu D."/>
            <person name="Lee S."/>
            <person name="Bess C."/>
            <person name="Blankenburg K."/>
            <person name="Forbes L."/>
            <person name="Fu Q."/>
            <person name="Gubbala S."/>
            <person name="Hirani K."/>
            <person name="Jayaseelan J.C."/>
            <person name="Lara F."/>
            <person name="Munidasa M."/>
            <person name="Palculict T."/>
            <person name="Patil S."/>
            <person name="Pu L.-L."/>
            <person name="Saada N."/>
            <person name="Tang L."/>
            <person name="Weissenberger G."/>
            <person name="Zhu Y."/>
            <person name="Hemphill L."/>
            <person name="Shang Y."/>
            <person name="Youmans B."/>
            <person name="Ayvaz T."/>
            <person name="Ross M."/>
            <person name="Santibanez J."/>
            <person name="Aqrawi P."/>
            <person name="Gross S."/>
            <person name="Joshi V."/>
            <person name="Fowler G."/>
            <person name="Nazareth L."/>
            <person name="Reid J."/>
            <person name="Worley K."/>
            <person name="Petrosino J."/>
            <person name="Highlander S."/>
            <person name="Gibbs R."/>
        </authorList>
    </citation>
    <scope>NUCLEOTIDE SEQUENCE [LARGE SCALE GENOMIC DNA]</scope>
    <source>
        <strain evidence="9">DSM 15272</strain>
    </source>
</reference>
<dbReference type="Proteomes" id="UP000003111">
    <property type="component" value="Unassembled WGS sequence"/>
</dbReference>
<evidence type="ECO:0000256" key="3">
    <source>
        <dbReference type="ARBA" id="ARBA00022692"/>
    </source>
</evidence>
<evidence type="ECO:0000256" key="5">
    <source>
        <dbReference type="ARBA" id="ARBA00023136"/>
    </source>
</evidence>
<keyword evidence="5 7" id="KW-0472">Membrane</keyword>
<comment type="subcellular location">
    <subcellularLocation>
        <location evidence="1">Cell membrane</location>
        <topology evidence="1">Multi-pass membrane protein</topology>
    </subcellularLocation>
</comment>
<protein>
    <recommendedName>
        <fullName evidence="8">Cardiolipin synthase N-terminal domain-containing protein</fullName>
    </recommendedName>
</protein>